<organism evidence="1 2">
    <name type="scientific">Yersinia bercovieri ATCC 43970</name>
    <dbReference type="NCBI Taxonomy" id="349968"/>
    <lineage>
        <taxon>Bacteria</taxon>
        <taxon>Pseudomonadati</taxon>
        <taxon>Pseudomonadota</taxon>
        <taxon>Gammaproteobacteria</taxon>
        <taxon>Enterobacterales</taxon>
        <taxon>Yersiniaceae</taxon>
        <taxon>Yersinia</taxon>
    </lineage>
</organism>
<proteinExistence type="predicted"/>
<dbReference type="Proteomes" id="UP000010319">
    <property type="component" value="Unassembled WGS sequence"/>
</dbReference>
<dbReference type="Pfam" id="PF13148">
    <property type="entry name" value="DUF3987"/>
    <property type="match status" value="1"/>
</dbReference>
<sequence length="542" mass="62333">MTKVERNMNLSPEIYNASQVSRPGLQCPPTEKQLHKKQLPPYPVHHFPPVLQDVIQALHGNTKIPIEMIGNVVLAATSLTCQSLIEVIQPHTNMPEPCSLYLMTIAESGEGKTTINKQVMKPCYAFASELILQYEQQLVDYKHKFKLWKIRQQALESNLRQAIKKGYQGKEEEKDISQHAVNEPQRPARPTFIYEDTSLKALIEGLNEYPEAGFISDEAITFFKSYLKNNPGLLNKTWDGEVFDFRRADGEIYRITPRLTFSLMSQPSVFMDYLNKHEGQARSSGFMSRFLFAWGDSTIGSRGNTQEYIAIEHELNLFHDRISELLKLSKIALSDTAVQKKKLKLMDDALEIWKDNRLKIEIKMAIGHEWEHIRDIASKASSNTLRIAALFQFFYNGSSEDIPPSMVSCAIKIMDWYLNQASVLFYPGSERCQFEQDVCELHAWIMNRIKKNNGFAIPMNELEKYGPHRLRRLEKLTPVLNQLISQGYFGVIKMFSHNALYVTIFNQNGRYNLPLNSESQAQCHIIRSRDNTKGRPYQVNIS</sequence>
<evidence type="ECO:0008006" key="3">
    <source>
        <dbReference type="Google" id="ProtNLM"/>
    </source>
</evidence>
<accession>A0ABM9XXE8</accession>
<evidence type="ECO:0000313" key="1">
    <source>
        <dbReference type="EMBL" id="EEQ06081.1"/>
    </source>
</evidence>
<dbReference type="EMBL" id="AALC02000035">
    <property type="protein sequence ID" value="EEQ06081.1"/>
    <property type="molecule type" value="Genomic_DNA"/>
</dbReference>
<keyword evidence="2" id="KW-1185">Reference proteome</keyword>
<comment type="caution">
    <text evidence="1">The sequence shown here is derived from an EMBL/GenBank/DDBJ whole genome shotgun (WGS) entry which is preliminary data.</text>
</comment>
<evidence type="ECO:0000313" key="2">
    <source>
        <dbReference type="Proteomes" id="UP000010319"/>
    </source>
</evidence>
<gene>
    <name evidence="1" type="ORF">yberc0001_9220</name>
</gene>
<name>A0ABM9XXE8_YERBE</name>
<dbReference type="InterPro" id="IPR025048">
    <property type="entry name" value="DUF3987"/>
</dbReference>
<reference evidence="1" key="1">
    <citation type="submission" date="2008-12" db="EMBL/GenBank/DDBJ databases">
        <title>Annotation of the Yersinia bercovieri ATCC 43970 genome.</title>
        <authorList>
            <person name="Read T.D."/>
            <person name="Akmal A."/>
            <person name="Bishop-Lilly K."/>
            <person name="Chen P.E."/>
            <person name="Cook C."/>
            <person name="Kiley M.P."/>
            <person name="Lentz S."/>
            <person name="Mateczun A."/>
            <person name="Nagarajan N."/>
            <person name="Nolan N."/>
            <person name="Osborne B.I."/>
            <person name="Pop M."/>
            <person name="Sozhamannan S."/>
            <person name="Stewart A.C."/>
            <person name="Sulakvelidze A."/>
            <person name="Thomason B."/>
            <person name="Willner K."/>
            <person name="Zwick M.E."/>
        </authorList>
    </citation>
    <scope>NUCLEOTIDE SEQUENCE [LARGE SCALE GENOMIC DNA]</scope>
    <source>
        <strain evidence="1">ATCC 43970</strain>
    </source>
</reference>
<protein>
    <recommendedName>
        <fullName evidence="3">DUF3987 domain-containing protein</fullName>
    </recommendedName>
</protein>